<accession>A0A7T8KDS7</accession>
<dbReference type="Proteomes" id="UP000595437">
    <property type="component" value="Chromosome 4"/>
</dbReference>
<dbReference type="GO" id="GO:0003723">
    <property type="term" value="F:RNA binding"/>
    <property type="evidence" value="ECO:0007669"/>
    <property type="project" value="InterPro"/>
</dbReference>
<evidence type="ECO:0000313" key="6">
    <source>
        <dbReference type="Proteomes" id="UP000595437"/>
    </source>
</evidence>
<keyword evidence="1" id="KW-0963">Cytoplasm</keyword>
<dbReference type="GO" id="GO:0003743">
    <property type="term" value="F:translation initiation factor activity"/>
    <property type="evidence" value="ECO:0007669"/>
    <property type="project" value="UniProtKB-KW"/>
</dbReference>
<proteinExistence type="predicted"/>
<dbReference type="PANTHER" id="PTHR13937">
    <property type="entry name" value="EUKARYOTIC TRANSLATION INITATION FACTOR 3, SUBUNIT 8 EIF3S8 -RELATED"/>
    <property type="match status" value="1"/>
</dbReference>
<evidence type="ECO:0000256" key="3">
    <source>
        <dbReference type="ARBA" id="ARBA00022917"/>
    </source>
</evidence>
<feature type="non-terminal residue" evidence="5">
    <location>
        <position position="1"/>
    </location>
</feature>
<dbReference type="EMBL" id="CP045893">
    <property type="protein sequence ID" value="QQP54059.1"/>
    <property type="molecule type" value="Genomic_DNA"/>
</dbReference>
<evidence type="ECO:0000259" key="4">
    <source>
        <dbReference type="Pfam" id="PF05470"/>
    </source>
</evidence>
<evidence type="ECO:0000256" key="2">
    <source>
        <dbReference type="ARBA" id="ARBA00022540"/>
    </source>
</evidence>
<sequence length="119" mass="13645">GEADTKEPTSLHLMDKLCKYIYSHDSTDRLRTHAILCHIYHHSIHDNWYEARDLMFMSHLPDTVAHADPPTQILYNRTMVQLGLCGFRHAEIKDAHNALLDIQMGGRSKELLAQGLLPQ</sequence>
<evidence type="ECO:0000313" key="5">
    <source>
        <dbReference type="EMBL" id="QQP54059.1"/>
    </source>
</evidence>
<feature type="domain" description="Eukaryotic translation initiation factor 3 subunit C N-terminal" evidence="4">
    <location>
        <begin position="5"/>
        <end position="118"/>
    </location>
</feature>
<dbReference type="GO" id="GO:0031369">
    <property type="term" value="F:translation initiation factor binding"/>
    <property type="evidence" value="ECO:0007669"/>
    <property type="project" value="InterPro"/>
</dbReference>
<feature type="non-terminal residue" evidence="5">
    <location>
        <position position="119"/>
    </location>
</feature>
<reference evidence="6" key="1">
    <citation type="submission" date="2021-01" db="EMBL/GenBank/DDBJ databases">
        <title>Caligus Genome Assembly.</title>
        <authorList>
            <person name="Gallardo-Escarate C."/>
        </authorList>
    </citation>
    <scope>NUCLEOTIDE SEQUENCE [LARGE SCALE GENOMIC DNA]</scope>
</reference>
<gene>
    <name evidence="5" type="ORF">FKW44_006759</name>
</gene>
<dbReference type="AlphaFoldDB" id="A0A7T8KDS7"/>
<dbReference type="InterPro" id="IPR027516">
    <property type="entry name" value="EIF3C"/>
</dbReference>
<dbReference type="PANTHER" id="PTHR13937:SF0">
    <property type="entry name" value="EUKARYOTIC TRANSLATION INITIATION FACTOR 3 SUBUNIT C-RELATED"/>
    <property type="match status" value="1"/>
</dbReference>
<protein>
    <submittedName>
        <fullName evidence="5">Eukaryotic translation initiation factor 3 subunit C</fullName>
    </submittedName>
</protein>
<keyword evidence="6" id="KW-1185">Reference proteome</keyword>
<dbReference type="Pfam" id="PF05470">
    <property type="entry name" value="eIF-3c_N"/>
    <property type="match status" value="1"/>
</dbReference>
<dbReference type="OrthoDB" id="29647at2759"/>
<keyword evidence="2 5" id="KW-0396">Initiation factor</keyword>
<evidence type="ECO:0000256" key="1">
    <source>
        <dbReference type="ARBA" id="ARBA00022490"/>
    </source>
</evidence>
<organism evidence="5 6">
    <name type="scientific">Caligus rogercresseyi</name>
    <name type="common">Sea louse</name>
    <dbReference type="NCBI Taxonomy" id="217165"/>
    <lineage>
        <taxon>Eukaryota</taxon>
        <taxon>Metazoa</taxon>
        <taxon>Ecdysozoa</taxon>
        <taxon>Arthropoda</taxon>
        <taxon>Crustacea</taxon>
        <taxon>Multicrustacea</taxon>
        <taxon>Hexanauplia</taxon>
        <taxon>Copepoda</taxon>
        <taxon>Siphonostomatoida</taxon>
        <taxon>Caligidae</taxon>
        <taxon>Caligus</taxon>
    </lineage>
</organism>
<keyword evidence="3" id="KW-0648">Protein biosynthesis</keyword>
<name>A0A7T8KDS7_CALRO</name>
<dbReference type="GO" id="GO:0005852">
    <property type="term" value="C:eukaryotic translation initiation factor 3 complex"/>
    <property type="evidence" value="ECO:0007669"/>
    <property type="project" value="InterPro"/>
</dbReference>
<dbReference type="InterPro" id="IPR008905">
    <property type="entry name" value="EIF3C_N_dom"/>
</dbReference>